<dbReference type="PANTHER" id="PTHR24121">
    <property type="entry name" value="NO MECHANORECEPTOR POTENTIAL C, ISOFORM D-RELATED"/>
    <property type="match status" value="1"/>
</dbReference>
<feature type="region of interest" description="Disordered" evidence="1">
    <location>
        <begin position="171"/>
        <end position="194"/>
    </location>
</feature>
<sequence>MSHSVPTTDDLEEVLLSCRYGDLEDIRQFVDKFGPDALATAHDDAGNTILHMVAGNGHTDALDYLLPLVPPSLLAAPNNAGSTALHWAALNSHLPIAQKLVQFSAGPGVDLIDVKNSAGRSPLGEAEMVGWEEGAKWFVEVMNLDEGAKGEEELHPAEGPENIEVEIEDAEGQVAKMTLGPKSASNPDESSKAA</sequence>
<dbReference type="EMBL" id="MNAD01001304">
    <property type="protein sequence ID" value="OJT06543.1"/>
    <property type="molecule type" value="Genomic_DNA"/>
</dbReference>
<keyword evidence="3" id="KW-1185">Reference proteome</keyword>
<dbReference type="AlphaFoldDB" id="A0A1M2VG78"/>
<dbReference type="PANTHER" id="PTHR24121:SF23">
    <property type="entry name" value="NO MECHANORECEPTOR POTENTIAL C, ISOFORM H"/>
    <property type="match status" value="1"/>
</dbReference>
<dbReference type="OMA" id="EAENVGW"/>
<dbReference type="STRING" id="154538.A0A1M2VG78"/>
<accession>A0A1M2VG78</accession>
<dbReference type="SMART" id="SM00248">
    <property type="entry name" value="ANK"/>
    <property type="match status" value="2"/>
</dbReference>
<dbReference type="InterPro" id="IPR002110">
    <property type="entry name" value="Ankyrin_rpt"/>
</dbReference>
<reference evidence="2 3" key="1">
    <citation type="submission" date="2016-10" db="EMBL/GenBank/DDBJ databases">
        <title>Genome sequence of the basidiomycete white-rot fungus Trametes pubescens.</title>
        <authorList>
            <person name="Makela M.R."/>
            <person name="Granchi Z."/>
            <person name="Peng M."/>
            <person name="De Vries R.P."/>
            <person name="Grigoriev I."/>
            <person name="Riley R."/>
            <person name="Hilden K."/>
        </authorList>
    </citation>
    <scope>NUCLEOTIDE SEQUENCE [LARGE SCALE GENOMIC DNA]</scope>
    <source>
        <strain evidence="2 3">FBCC735</strain>
    </source>
</reference>
<evidence type="ECO:0000256" key="1">
    <source>
        <dbReference type="SAM" id="MobiDB-lite"/>
    </source>
</evidence>
<protein>
    <submittedName>
        <fullName evidence="2">Ankyrin repeat-containing protein P16F5.05c</fullName>
    </submittedName>
</protein>
<evidence type="ECO:0000313" key="3">
    <source>
        <dbReference type="Proteomes" id="UP000184267"/>
    </source>
</evidence>
<dbReference type="OrthoDB" id="10057496at2759"/>
<organism evidence="2 3">
    <name type="scientific">Trametes pubescens</name>
    <name type="common">White-rot fungus</name>
    <dbReference type="NCBI Taxonomy" id="154538"/>
    <lineage>
        <taxon>Eukaryota</taxon>
        <taxon>Fungi</taxon>
        <taxon>Dikarya</taxon>
        <taxon>Basidiomycota</taxon>
        <taxon>Agaricomycotina</taxon>
        <taxon>Agaricomycetes</taxon>
        <taxon>Polyporales</taxon>
        <taxon>Polyporaceae</taxon>
        <taxon>Trametes</taxon>
    </lineage>
</organism>
<dbReference type="InterPro" id="IPR036770">
    <property type="entry name" value="Ankyrin_rpt-contain_sf"/>
</dbReference>
<dbReference type="Gene3D" id="1.25.40.20">
    <property type="entry name" value="Ankyrin repeat-containing domain"/>
    <property type="match status" value="1"/>
</dbReference>
<proteinExistence type="predicted"/>
<gene>
    <name evidence="2" type="ORF">TRAPUB_2620</name>
</gene>
<dbReference type="Pfam" id="PF12796">
    <property type="entry name" value="Ank_2"/>
    <property type="match status" value="1"/>
</dbReference>
<comment type="caution">
    <text evidence="2">The sequence shown here is derived from an EMBL/GenBank/DDBJ whole genome shotgun (WGS) entry which is preliminary data.</text>
</comment>
<name>A0A1M2VG78_TRAPU</name>
<dbReference type="Proteomes" id="UP000184267">
    <property type="component" value="Unassembled WGS sequence"/>
</dbReference>
<evidence type="ECO:0000313" key="2">
    <source>
        <dbReference type="EMBL" id="OJT06543.1"/>
    </source>
</evidence>
<dbReference type="SUPFAM" id="SSF48403">
    <property type="entry name" value="Ankyrin repeat"/>
    <property type="match status" value="1"/>
</dbReference>